<name>A0AAN9P1V3_CROPI</name>
<evidence type="ECO:0000313" key="2">
    <source>
        <dbReference type="EMBL" id="KAK7282964.1"/>
    </source>
</evidence>
<dbReference type="AlphaFoldDB" id="A0AAN9P1V3"/>
<evidence type="ECO:0000256" key="1">
    <source>
        <dbReference type="SAM" id="Phobius"/>
    </source>
</evidence>
<keyword evidence="1" id="KW-0812">Transmembrane</keyword>
<dbReference type="Proteomes" id="UP001372338">
    <property type="component" value="Unassembled WGS sequence"/>
</dbReference>
<gene>
    <name evidence="2" type="ORF">RIF29_12118</name>
</gene>
<keyword evidence="1" id="KW-0472">Membrane</keyword>
<sequence length="118" mass="13602">MKLICGVKQFKRCSLVFSTFYPFLFLFKATSLLLYQFADYIILYHVGFNLENHVKQIFDSADTIIHLLILRLVICTGCGPDHDYVAGTTHVKASLKLFKELEFLVQIIVPVFNIELQI</sequence>
<comment type="caution">
    <text evidence="2">The sequence shown here is derived from an EMBL/GenBank/DDBJ whole genome shotgun (WGS) entry which is preliminary data.</text>
</comment>
<keyword evidence="1" id="KW-1133">Transmembrane helix</keyword>
<keyword evidence="3" id="KW-1185">Reference proteome</keyword>
<evidence type="ECO:0000313" key="3">
    <source>
        <dbReference type="Proteomes" id="UP001372338"/>
    </source>
</evidence>
<accession>A0AAN9P1V3</accession>
<reference evidence="2 3" key="1">
    <citation type="submission" date="2024-01" db="EMBL/GenBank/DDBJ databases">
        <title>The genomes of 5 underutilized Papilionoideae crops provide insights into root nodulation and disease resistanc.</title>
        <authorList>
            <person name="Yuan L."/>
        </authorList>
    </citation>
    <scope>NUCLEOTIDE SEQUENCE [LARGE SCALE GENOMIC DNA]</scope>
    <source>
        <strain evidence="2">ZHUSHIDOU_FW_LH</strain>
        <tissue evidence="2">Leaf</tissue>
    </source>
</reference>
<feature type="transmembrane region" description="Helical" evidence="1">
    <location>
        <begin position="12"/>
        <end position="35"/>
    </location>
</feature>
<organism evidence="2 3">
    <name type="scientific">Crotalaria pallida</name>
    <name type="common">Smooth rattlebox</name>
    <name type="synonym">Crotalaria striata</name>
    <dbReference type="NCBI Taxonomy" id="3830"/>
    <lineage>
        <taxon>Eukaryota</taxon>
        <taxon>Viridiplantae</taxon>
        <taxon>Streptophyta</taxon>
        <taxon>Embryophyta</taxon>
        <taxon>Tracheophyta</taxon>
        <taxon>Spermatophyta</taxon>
        <taxon>Magnoliopsida</taxon>
        <taxon>eudicotyledons</taxon>
        <taxon>Gunneridae</taxon>
        <taxon>Pentapetalae</taxon>
        <taxon>rosids</taxon>
        <taxon>fabids</taxon>
        <taxon>Fabales</taxon>
        <taxon>Fabaceae</taxon>
        <taxon>Papilionoideae</taxon>
        <taxon>50 kb inversion clade</taxon>
        <taxon>genistoids sensu lato</taxon>
        <taxon>core genistoids</taxon>
        <taxon>Crotalarieae</taxon>
        <taxon>Crotalaria</taxon>
    </lineage>
</organism>
<protein>
    <submittedName>
        <fullName evidence="2">Uncharacterized protein</fullName>
    </submittedName>
</protein>
<dbReference type="EMBL" id="JAYWIO010000002">
    <property type="protein sequence ID" value="KAK7282964.1"/>
    <property type="molecule type" value="Genomic_DNA"/>
</dbReference>
<proteinExistence type="predicted"/>